<dbReference type="EMBL" id="BSPX01000018">
    <property type="protein sequence ID" value="GLT22067.1"/>
    <property type="molecule type" value="Genomic_DNA"/>
</dbReference>
<evidence type="ECO:0000313" key="1">
    <source>
        <dbReference type="EMBL" id="GLT22067.1"/>
    </source>
</evidence>
<evidence type="ECO:0000313" key="2">
    <source>
        <dbReference type="Proteomes" id="UP001157167"/>
    </source>
</evidence>
<keyword evidence="2" id="KW-1185">Reference proteome</keyword>
<name>A0ABQ6FA01_9RHOO</name>
<proteinExistence type="predicted"/>
<comment type="caution">
    <text evidence="1">The sequence shown here is derived from an EMBL/GenBank/DDBJ whole genome shotgun (WGS) entry which is preliminary data.</text>
</comment>
<accession>A0ABQ6FA01</accession>
<reference evidence="2" key="1">
    <citation type="journal article" date="2019" name="Int. J. Syst. Evol. Microbiol.">
        <title>The Global Catalogue of Microorganisms (GCM) 10K type strain sequencing project: providing services to taxonomists for standard genome sequencing and annotation.</title>
        <authorList>
            <consortium name="The Broad Institute Genomics Platform"/>
            <consortium name="The Broad Institute Genome Sequencing Center for Infectious Disease"/>
            <person name="Wu L."/>
            <person name="Ma J."/>
        </authorList>
    </citation>
    <scope>NUCLEOTIDE SEQUENCE [LARGE SCALE GENOMIC DNA]</scope>
    <source>
        <strain evidence="2">NBRC 102407</strain>
    </source>
</reference>
<dbReference type="Proteomes" id="UP001157167">
    <property type="component" value="Unassembled WGS sequence"/>
</dbReference>
<protein>
    <submittedName>
        <fullName evidence="1">Uncharacterized protein</fullName>
    </submittedName>
</protein>
<sequence>MGNRYVGNQYSNTLACALAHGLNKPSGNRKIFIGGNNNAFWNQQNALPHCGAGGTLINGPDGAHWITM</sequence>
<gene>
    <name evidence="1" type="ORF">GCM10007933_15230</name>
</gene>
<organism evidence="1 2">
    <name type="scientific">Zoogloea oryzae</name>
    <dbReference type="NCBI Taxonomy" id="310767"/>
    <lineage>
        <taxon>Bacteria</taxon>
        <taxon>Pseudomonadati</taxon>
        <taxon>Pseudomonadota</taxon>
        <taxon>Betaproteobacteria</taxon>
        <taxon>Rhodocyclales</taxon>
        <taxon>Zoogloeaceae</taxon>
        <taxon>Zoogloea</taxon>
    </lineage>
</organism>